<dbReference type="Proteomes" id="UP001522905">
    <property type="component" value="Unassembled WGS sequence"/>
</dbReference>
<dbReference type="InterPro" id="IPR036779">
    <property type="entry name" value="LysM_dom_sf"/>
</dbReference>
<feature type="chain" id="PRO_5046113059" evidence="1">
    <location>
        <begin position="29"/>
        <end position="172"/>
    </location>
</feature>
<dbReference type="SMART" id="SM00257">
    <property type="entry name" value="LysM"/>
    <property type="match status" value="1"/>
</dbReference>
<evidence type="ECO:0000313" key="4">
    <source>
        <dbReference type="Proteomes" id="UP001522905"/>
    </source>
</evidence>
<dbReference type="SUPFAM" id="SSF54106">
    <property type="entry name" value="LysM domain"/>
    <property type="match status" value="1"/>
</dbReference>
<evidence type="ECO:0000256" key="1">
    <source>
        <dbReference type="SAM" id="SignalP"/>
    </source>
</evidence>
<organism evidence="3 4">
    <name type="scientific">Apilactobacillus xinyiensis</name>
    <dbReference type="NCBI Taxonomy" id="2841032"/>
    <lineage>
        <taxon>Bacteria</taxon>
        <taxon>Bacillati</taxon>
        <taxon>Bacillota</taxon>
        <taxon>Bacilli</taxon>
        <taxon>Lactobacillales</taxon>
        <taxon>Lactobacillaceae</taxon>
        <taxon>Apilactobacillus</taxon>
    </lineage>
</organism>
<dbReference type="Gene3D" id="3.10.350.10">
    <property type="entry name" value="LysM domain"/>
    <property type="match status" value="1"/>
</dbReference>
<protein>
    <submittedName>
        <fullName evidence="3">LysM peptidoglycan-binding domain-containing protein</fullName>
    </submittedName>
</protein>
<dbReference type="Pfam" id="PF01476">
    <property type="entry name" value="LysM"/>
    <property type="match status" value="1"/>
</dbReference>
<keyword evidence="4" id="KW-1185">Reference proteome</keyword>
<gene>
    <name evidence="3" type="ORF">LNP07_05230</name>
</gene>
<reference evidence="3 4" key="1">
    <citation type="submission" date="2021-11" db="EMBL/GenBank/DDBJ databases">
        <title>Comparative genomics of bee honey and flower isolates.</title>
        <authorList>
            <person name="Bechtner J.D."/>
            <person name="Gallus M.K."/>
            <person name="Ehrmann M."/>
        </authorList>
    </citation>
    <scope>NUCLEOTIDE SEQUENCE [LARGE SCALE GENOMIC DNA]</scope>
    <source>
        <strain evidence="3 4">M161</strain>
    </source>
</reference>
<sequence length="172" mass="18979">MHFKKVSITLASVFALFVIMFISTNADASVRKNVSATVDQTTNLQAIAKEYQTKVSTLKEINHIDSDVLSQGMTLTVPEKPTFKVNNVAKNGLSNHLSGSNAAAKAWIAMRESGGSYSARNGACYGKYQISIGLFGGNYSPKHQEVVANHYVASRYGSWVNAKQFWLTHHWY</sequence>
<accession>A0ABT0I2H0</accession>
<evidence type="ECO:0000259" key="2">
    <source>
        <dbReference type="SMART" id="SM00257"/>
    </source>
</evidence>
<dbReference type="InterPro" id="IPR018392">
    <property type="entry name" value="LysM"/>
</dbReference>
<comment type="caution">
    <text evidence="3">The sequence shown here is derived from an EMBL/GenBank/DDBJ whole genome shotgun (WGS) entry which is preliminary data.</text>
</comment>
<feature type="domain" description="LysM" evidence="2">
    <location>
        <begin position="35"/>
        <end position="78"/>
    </location>
</feature>
<feature type="signal peptide" evidence="1">
    <location>
        <begin position="1"/>
        <end position="28"/>
    </location>
</feature>
<name>A0ABT0I2H0_9LACO</name>
<proteinExistence type="predicted"/>
<keyword evidence="1" id="KW-0732">Signal</keyword>
<evidence type="ECO:0000313" key="3">
    <source>
        <dbReference type="EMBL" id="MCK8624916.1"/>
    </source>
</evidence>
<dbReference type="EMBL" id="JAJIAO010000005">
    <property type="protein sequence ID" value="MCK8624916.1"/>
    <property type="molecule type" value="Genomic_DNA"/>
</dbReference>